<gene>
    <name evidence="4" type="ORF">SAMN06296058_1165</name>
</gene>
<dbReference type="OrthoDB" id="9794094at2"/>
<dbReference type="PANTHER" id="PTHR43080">
    <property type="entry name" value="CBS DOMAIN-CONTAINING PROTEIN CBSX3, MITOCHONDRIAL"/>
    <property type="match status" value="1"/>
</dbReference>
<keyword evidence="1 2" id="KW-0129">CBS domain</keyword>
<dbReference type="PROSITE" id="PS51371">
    <property type="entry name" value="CBS"/>
    <property type="match status" value="2"/>
</dbReference>
<evidence type="ECO:0000259" key="3">
    <source>
        <dbReference type="PROSITE" id="PS51371"/>
    </source>
</evidence>
<dbReference type="Gene3D" id="3.10.580.10">
    <property type="entry name" value="CBS-domain"/>
    <property type="match status" value="1"/>
</dbReference>
<evidence type="ECO:0000256" key="2">
    <source>
        <dbReference type="PROSITE-ProRule" id="PRU00703"/>
    </source>
</evidence>
<organism evidence="4 5">
    <name type="scientific">Pseudoxanthomonas indica</name>
    <dbReference type="NCBI Taxonomy" id="428993"/>
    <lineage>
        <taxon>Bacteria</taxon>
        <taxon>Pseudomonadati</taxon>
        <taxon>Pseudomonadota</taxon>
        <taxon>Gammaproteobacteria</taxon>
        <taxon>Lysobacterales</taxon>
        <taxon>Lysobacteraceae</taxon>
        <taxon>Pseudoxanthomonas</taxon>
    </lineage>
</organism>
<dbReference type="STRING" id="428993.SAMN06296058_1165"/>
<dbReference type="CDD" id="cd04622">
    <property type="entry name" value="CBS_pair_HRP1_like"/>
    <property type="match status" value="1"/>
</dbReference>
<reference evidence="4 5" key="1">
    <citation type="submission" date="2017-02" db="EMBL/GenBank/DDBJ databases">
        <authorList>
            <person name="Peterson S.W."/>
        </authorList>
    </citation>
    <scope>NUCLEOTIDE SEQUENCE [LARGE SCALE GENOMIC DNA]</scope>
    <source>
        <strain evidence="4 5">P15</strain>
    </source>
</reference>
<keyword evidence="5" id="KW-1185">Reference proteome</keyword>
<dbReference type="Pfam" id="PF00571">
    <property type="entry name" value="CBS"/>
    <property type="match status" value="2"/>
</dbReference>
<dbReference type="AlphaFoldDB" id="A0A1T5JXE0"/>
<evidence type="ECO:0000313" key="5">
    <source>
        <dbReference type="Proteomes" id="UP000190341"/>
    </source>
</evidence>
<accession>A0A1T5JXE0</accession>
<evidence type="ECO:0000256" key="1">
    <source>
        <dbReference type="ARBA" id="ARBA00023122"/>
    </source>
</evidence>
<protein>
    <submittedName>
        <fullName evidence="4">CBS domain-containing protein</fullName>
    </submittedName>
</protein>
<dbReference type="InterPro" id="IPR051257">
    <property type="entry name" value="Diverse_CBS-Domain"/>
</dbReference>
<dbReference type="InterPro" id="IPR046342">
    <property type="entry name" value="CBS_dom_sf"/>
</dbReference>
<proteinExistence type="predicted"/>
<dbReference type="PANTHER" id="PTHR43080:SF2">
    <property type="entry name" value="CBS DOMAIN-CONTAINING PROTEIN"/>
    <property type="match status" value="1"/>
</dbReference>
<sequence length="137" mass="14747">MKVAEMMSTDVCIAAPTDTLQRAALLMAQNDIGSLPVGDGDRLVGFLTDRDITVRAVAEGKGPETPIAAVMSAEVKYCYLDDDVDDVAKNMADLEVRRLPVVNRDKRLVGIISLGNFAQSGHRHASQDLLEGVAARH</sequence>
<dbReference type="Proteomes" id="UP000190341">
    <property type="component" value="Unassembled WGS sequence"/>
</dbReference>
<feature type="domain" description="CBS" evidence="3">
    <location>
        <begin position="71"/>
        <end position="129"/>
    </location>
</feature>
<evidence type="ECO:0000313" key="4">
    <source>
        <dbReference type="EMBL" id="SKC56014.1"/>
    </source>
</evidence>
<dbReference type="InterPro" id="IPR000644">
    <property type="entry name" value="CBS_dom"/>
</dbReference>
<dbReference type="EMBL" id="FUZV01000001">
    <property type="protein sequence ID" value="SKC56014.1"/>
    <property type="molecule type" value="Genomic_DNA"/>
</dbReference>
<dbReference type="SMART" id="SM00116">
    <property type="entry name" value="CBS"/>
    <property type="match status" value="2"/>
</dbReference>
<name>A0A1T5JXE0_9GAMM</name>
<feature type="domain" description="CBS" evidence="3">
    <location>
        <begin position="7"/>
        <end position="64"/>
    </location>
</feature>
<dbReference type="RefSeq" id="WP_079723494.1">
    <property type="nucleotide sequence ID" value="NZ_BMCL01000002.1"/>
</dbReference>
<dbReference type="SUPFAM" id="SSF54631">
    <property type="entry name" value="CBS-domain pair"/>
    <property type="match status" value="1"/>
</dbReference>